<gene>
    <name evidence="1" type="ORF">KBTEX_04248</name>
</gene>
<organism evidence="1">
    <name type="scientific">uncultured organism</name>
    <dbReference type="NCBI Taxonomy" id="155900"/>
    <lineage>
        <taxon>unclassified sequences</taxon>
        <taxon>environmental samples</taxon>
    </lineage>
</organism>
<evidence type="ECO:0000313" key="1">
    <source>
        <dbReference type="EMBL" id="QEA07882.1"/>
    </source>
</evidence>
<accession>A0A5B8RJK6</accession>
<reference evidence="1" key="1">
    <citation type="submission" date="2019-06" db="EMBL/GenBank/DDBJ databases">
        <authorList>
            <person name="Murdoch R.W."/>
            <person name="Fathepure B."/>
        </authorList>
    </citation>
    <scope>NUCLEOTIDE SEQUENCE</scope>
</reference>
<name>A0A5B8RJK6_9ZZZZ</name>
<protein>
    <submittedName>
        <fullName evidence="1">Uncharacterized protein</fullName>
    </submittedName>
</protein>
<dbReference type="AlphaFoldDB" id="A0A5B8RJK6"/>
<dbReference type="EMBL" id="MN079447">
    <property type="protein sequence ID" value="QEA07882.1"/>
    <property type="molecule type" value="Genomic_DNA"/>
</dbReference>
<proteinExistence type="predicted"/>
<sequence>MNTSAQPADLRASRTRGTVKKRTMTWGRPAVPIISDMASIIILKVLPSCMAVYRSNPRSTSIWSSVLSRCWPWAPPTSSDPPRPSWGRGLPVSCREMNTAGTV</sequence>